<sequence length="142" mass="15967">MMGSDAVINRKLPFLFIFMLSGCAGFVPLQPNPDEYERWSASGASQVDVMKAMLECGYTTPFRIADRELNIYPSSNEVALIVRCMEGSGFLYDGSSLNYCKDKGFRELPACQLDAPVRRRELSRRVNSPFCKKYTKADACKP</sequence>
<gene>
    <name evidence="1" type="ORF">IXO792_20785</name>
</gene>
<dbReference type="Proteomes" id="UP000187097">
    <property type="component" value="Chromosome"/>
</dbReference>
<organism evidence="1 2">
    <name type="scientific">Xanthomonas oryzae pv. oryzae</name>
    <dbReference type="NCBI Taxonomy" id="64187"/>
    <lineage>
        <taxon>Bacteria</taxon>
        <taxon>Pseudomonadati</taxon>
        <taxon>Pseudomonadota</taxon>
        <taxon>Gammaproteobacteria</taxon>
        <taxon>Lysobacterales</taxon>
        <taxon>Lysobacteraceae</taxon>
        <taxon>Xanthomonas</taxon>
    </lineage>
</organism>
<reference evidence="1" key="1">
    <citation type="submission" date="2015-01" db="EMBL/GenBank/DDBJ databases">
        <authorList>
            <person name="Midha S."/>
            <person name="Anil M.G."/>
            <person name="Mishra D."/>
            <person name="Brahma K."/>
            <person name="Laha G.S."/>
            <person name="Sundaram R.M."/>
            <person name="Sonti R.V."/>
            <person name="Patil P.B."/>
        </authorList>
    </citation>
    <scope>NUCLEOTIDE SEQUENCE</scope>
    <source>
        <strain evidence="1">IXO792</strain>
    </source>
</reference>
<protein>
    <submittedName>
        <fullName evidence="1">Uncharacterized protein</fullName>
    </submittedName>
</protein>
<proteinExistence type="predicted"/>
<accession>A0AAJ5MF51</accession>
<dbReference type="AlphaFoldDB" id="A0AAJ5MF51"/>
<reference evidence="1" key="2">
    <citation type="submission" date="2020-01" db="EMBL/GenBank/DDBJ databases">
        <title>Complete genome investigation of Xanthomonas oryzae strains.</title>
        <authorList>
            <person name="Kaur A."/>
            <person name="Bansal K."/>
            <person name="Patil P.B."/>
        </authorList>
    </citation>
    <scope>NUCLEOTIDE SEQUENCE</scope>
    <source>
        <strain evidence="1">IXO792</strain>
    </source>
</reference>
<evidence type="ECO:0000313" key="1">
    <source>
        <dbReference type="EMBL" id="UXW02941.1"/>
    </source>
</evidence>
<evidence type="ECO:0000313" key="2">
    <source>
        <dbReference type="Proteomes" id="UP000187097"/>
    </source>
</evidence>
<dbReference type="RefSeq" id="WP_143701911.1">
    <property type="nucleotide sequence ID" value="NZ_CP046479.1"/>
</dbReference>
<name>A0AAJ5MF51_XANOO</name>
<dbReference type="EMBL" id="CP047493">
    <property type="protein sequence ID" value="UXW02941.1"/>
    <property type="molecule type" value="Genomic_DNA"/>
</dbReference>